<dbReference type="Gene3D" id="1.10.287.950">
    <property type="entry name" value="Methyl-accepting chemotaxis protein"/>
    <property type="match status" value="1"/>
</dbReference>
<dbReference type="PANTHER" id="PTHR43531:SF11">
    <property type="entry name" value="METHYL-ACCEPTING CHEMOTAXIS PROTEIN 3"/>
    <property type="match status" value="1"/>
</dbReference>
<keyword evidence="2" id="KW-0145">Chemotaxis</keyword>
<comment type="similarity">
    <text evidence="3">Belongs to the methyl-accepting chemotaxis (MCP) protein family.</text>
</comment>
<feature type="domain" description="T-SNARE coiled-coil homology" evidence="9">
    <location>
        <begin position="723"/>
        <end position="785"/>
    </location>
</feature>
<dbReference type="Pfam" id="PF00015">
    <property type="entry name" value="MCPsignal"/>
    <property type="match status" value="1"/>
</dbReference>
<dbReference type="InterPro" id="IPR000700">
    <property type="entry name" value="PAS-assoc_C"/>
</dbReference>
<comment type="caution">
    <text evidence="11">The sequence shown here is derived from an EMBL/GenBank/DDBJ whole genome shotgun (WGS) entry which is preliminary data.</text>
</comment>
<feature type="domain" description="HAMP" evidence="10">
    <location>
        <begin position="507"/>
        <end position="559"/>
    </location>
</feature>
<name>X7FD03_9RHOB</name>
<feature type="domain" description="PAC" evidence="8">
    <location>
        <begin position="448"/>
        <end position="500"/>
    </location>
</feature>
<dbReference type="PRINTS" id="PR00260">
    <property type="entry name" value="CHEMTRNSDUCR"/>
</dbReference>
<dbReference type="EMBL" id="JAME01000002">
    <property type="protein sequence ID" value="ETX30608.1"/>
    <property type="molecule type" value="Genomic_DNA"/>
</dbReference>
<sequence>MTSRKGSILRSLSLKIALLTVASILLVAAVVATIYSRGVERAVLDELRSAARAETMLFRSIVVGAARFSRPDHAGLLMDEFFVSASDDLEAVTILDAGGQVLAREARALDAGAGVDDLARAALQAGEPAFSADGLTIAYPILHGPEESVVGAVATRWSTAKAMAGITSINNRALGVATGALVVTLLCALFAYNLVISRPVRALRQTVGRLRDGAYDDPVAQTRRSDELGEIASALDELRVSLANAAETRRAVEYQSTAFSNASAPIMLVDADTKIVEVNRALVDLLRRYAPELRQGARTNFDPDDLVGRNVDHFHGHGQGDQIKNRIRSLGKEALEIDIPVGLGRLMLRVQAIHGGDGTIMGYLLEYSDVSELWLKNAMIDTIEGNQMLAEFTPDGRVTRMNALMRDGLRVGEAAMGTRRLADLVSGFGDDARRPAAVVDAVLKGEPFAGVVQLACANGSKVFLEGSLSCVRDRKGEAIRLLLLGTDITAAREALQAAETEQKAVEAQRVQVVEELRVGLRKLSDGDLTAWIDTPFAGGYDALRQDFNATVQTLERALVEIAESASNIRNESGDISNTADALSRRTESTAATLEEAAAALDALTTSVRATAEGALRADTAVSAAKVNAEESGQVVVKTVAAMDQIAASSEKITSIIKVIDDIAFQTNLLALNAGVEAARAGDAGRGFAVVASEVRALAQRSSDAAREINGLIADSGAQVRTGVDLVGRTGDALHQISQSVAEISTLVSEIAGSAQKQSLNLEEINASVNQLDQTTQQVAARLEETTAASEALRNDAVGLVETISHFRLSRPAEPSARRGSPEPAQREGGTAAAPARAAAGGGRAAPVAEQWTDF</sequence>
<evidence type="ECO:0000256" key="1">
    <source>
        <dbReference type="ARBA" id="ARBA00004370"/>
    </source>
</evidence>
<feature type="coiled-coil region" evidence="5">
    <location>
        <begin position="488"/>
        <end position="515"/>
    </location>
</feature>
<dbReference type="PROSITE" id="PS50111">
    <property type="entry name" value="CHEMOTAXIS_TRANSDUC_2"/>
    <property type="match status" value="1"/>
</dbReference>
<dbReference type="CDD" id="cd06225">
    <property type="entry name" value="HAMP"/>
    <property type="match status" value="1"/>
</dbReference>
<dbReference type="Pfam" id="PF13426">
    <property type="entry name" value="PAS_9"/>
    <property type="match status" value="1"/>
</dbReference>
<dbReference type="GO" id="GO:0004888">
    <property type="term" value="F:transmembrane signaling receptor activity"/>
    <property type="evidence" value="ECO:0007669"/>
    <property type="project" value="InterPro"/>
</dbReference>
<dbReference type="STRING" id="1449351.RISW2_07265"/>
<dbReference type="InterPro" id="IPR003660">
    <property type="entry name" value="HAMP_dom"/>
</dbReference>
<dbReference type="InterPro" id="IPR004090">
    <property type="entry name" value="Chemotax_Me-accpt_rcpt"/>
</dbReference>
<dbReference type="Pfam" id="PF08448">
    <property type="entry name" value="PAS_4"/>
    <property type="match status" value="1"/>
</dbReference>
<feature type="region of interest" description="Disordered" evidence="6">
    <location>
        <begin position="808"/>
        <end position="854"/>
    </location>
</feature>
<evidence type="ECO:0000256" key="4">
    <source>
        <dbReference type="PROSITE-ProRule" id="PRU00284"/>
    </source>
</evidence>
<gene>
    <name evidence="11" type="ORF">RISW2_07265</name>
</gene>
<feature type="domain" description="Methyl-accepting transducer" evidence="7">
    <location>
        <begin position="564"/>
        <end position="793"/>
    </location>
</feature>
<evidence type="ECO:0000313" key="11">
    <source>
        <dbReference type="EMBL" id="ETX30608.1"/>
    </source>
</evidence>
<dbReference type="PROSITE" id="PS50192">
    <property type="entry name" value="T_SNARE"/>
    <property type="match status" value="1"/>
</dbReference>
<dbReference type="GO" id="GO:0006935">
    <property type="term" value="P:chemotaxis"/>
    <property type="evidence" value="ECO:0007669"/>
    <property type="project" value="UniProtKB-KW"/>
</dbReference>
<dbReference type="Gene3D" id="6.10.340.10">
    <property type="match status" value="1"/>
</dbReference>
<feature type="domain" description="HAMP" evidence="10">
    <location>
        <begin position="194"/>
        <end position="247"/>
    </location>
</feature>
<accession>X7FD03</accession>
<dbReference type="InterPro" id="IPR004089">
    <property type="entry name" value="MCPsignal_dom"/>
</dbReference>
<keyword evidence="4" id="KW-0807">Transducer</keyword>
<dbReference type="RefSeq" id="WP_051491728.1">
    <property type="nucleotide sequence ID" value="NZ_JAME01000002.1"/>
</dbReference>
<dbReference type="InterPro" id="IPR000014">
    <property type="entry name" value="PAS"/>
</dbReference>
<dbReference type="FunFam" id="1.10.287.950:FF:000001">
    <property type="entry name" value="Methyl-accepting chemotaxis sensory transducer"/>
    <property type="match status" value="1"/>
</dbReference>
<keyword evidence="12" id="KW-1185">Reference proteome</keyword>
<dbReference type="eggNOG" id="COG0840">
    <property type="taxonomic scope" value="Bacteria"/>
</dbReference>
<evidence type="ECO:0000259" key="10">
    <source>
        <dbReference type="PROSITE" id="PS50885"/>
    </source>
</evidence>
<evidence type="ECO:0000259" key="7">
    <source>
        <dbReference type="PROSITE" id="PS50111"/>
    </source>
</evidence>
<dbReference type="PROSITE" id="PS50885">
    <property type="entry name" value="HAMP"/>
    <property type="match status" value="2"/>
</dbReference>
<dbReference type="Gene3D" id="3.30.450.20">
    <property type="entry name" value="PAS domain"/>
    <property type="match status" value="2"/>
</dbReference>
<dbReference type="SUPFAM" id="SSF158472">
    <property type="entry name" value="HAMP domain-like"/>
    <property type="match status" value="1"/>
</dbReference>
<proteinExistence type="inferred from homology"/>
<dbReference type="PATRIC" id="fig|1449351.3.peg.252"/>
<evidence type="ECO:0000256" key="2">
    <source>
        <dbReference type="ARBA" id="ARBA00022500"/>
    </source>
</evidence>
<dbReference type="SMART" id="SM00304">
    <property type="entry name" value="HAMP"/>
    <property type="match status" value="2"/>
</dbReference>
<comment type="subcellular location">
    <subcellularLocation>
        <location evidence="1">Membrane</location>
    </subcellularLocation>
</comment>
<dbReference type="SUPFAM" id="SSF55785">
    <property type="entry name" value="PYP-like sensor domain (PAS domain)"/>
    <property type="match status" value="2"/>
</dbReference>
<evidence type="ECO:0000313" key="12">
    <source>
        <dbReference type="Proteomes" id="UP000023430"/>
    </source>
</evidence>
<dbReference type="CDD" id="cd00130">
    <property type="entry name" value="PAS"/>
    <property type="match status" value="1"/>
</dbReference>
<evidence type="ECO:0000256" key="3">
    <source>
        <dbReference type="ARBA" id="ARBA00029447"/>
    </source>
</evidence>
<feature type="compositionally biased region" description="Low complexity" evidence="6">
    <location>
        <begin position="828"/>
        <end position="848"/>
    </location>
</feature>
<dbReference type="InterPro" id="IPR051310">
    <property type="entry name" value="MCP_chemotaxis"/>
</dbReference>
<keyword evidence="5" id="KW-0175">Coiled coil</keyword>
<evidence type="ECO:0000259" key="9">
    <source>
        <dbReference type="PROSITE" id="PS50192"/>
    </source>
</evidence>
<dbReference type="PROSITE" id="PS50113">
    <property type="entry name" value="PAC"/>
    <property type="match status" value="1"/>
</dbReference>
<dbReference type="GO" id="GO:0007165">
    <property type="term" value="P:signal transduction"/>
    <property type="evidence" value="ECO:0007669"/>
    <property type="project" value="UniProtKB-KW"/>
</dbReference>
<dbReference type="Proteomes" id="UP000023430">
    <property type="component" value="Unassembled WGS sequence"/>
</dbReference>
<evidence type="ECO:0000259" key="8">
    <source>
        <dbReference type="PROSITE" id="PS50113"/>
    </source>
</evidence>
<dbReference type="GO" id="GO:0016020">
    <property type="term" value="C:membrane"/>
    <property type="evidence" value="ECO:0007669"/>
    <property type="project" value="UniProtKB-SubCell"/>
</dbReference>
<evidence type="ECO:0000256" key="5">
    <source>
        <dbReference type="SAM" id="Coils"/>
    </source>
</evidence>
<dbReference type="OrthoDB" id="9765776at2"/>
<reference evidence="11 12" key="1">
    <citation type="submission" date="2014-01" db="EMBL/GenBank/DDBJ databases">
        <title>Roseivivax isoporae LMG 25204 Genome Sequencing.</title>
        <authorList>
            <person name="Lai Q."/>
            <person name="Li G."/>
            <person name="Shao Z."/>
        </authorList>
    </citation>
    <scope>NUCLEOTIDE SEQUENCE [LARGE SCALE GENOMIC DNA]</scope>
    <source>
        <strain evidence="11 12">LMG 25204</strain>
    </source>
</reference>
<dbReference type="InterPro" id="IPR013656">
    <property type="entry name" value="PAS_4"/>
</dbReference>
<dbReference type="InterPro" id="IPR035965">
    <property type="entry name" value="PAS-like_dom_sf"/>
</dbReference>
<dbReference type="InterPro" id="IPR000727">
    <property type="entry name" value="T_SNARE_dom"/>
</dbReference>
<organism evidence="11 12">
    <name type="scientific">Roseivivax isoporae LMG 25204</name>
    <dbReference type="NCBI Taxonomy" id="1449351"/>
    <lineage>
        <taxon>Bacteria</taxon>
        <taxon>Pseudomonadati</taxon>
        <taxon>Pseudomonadota</taxon>
        <taxon>Alphaproteobacteria</taxon>
        <taxon>Rhodobacterales</taxon>
        <taxon>Roseobacteraceae</taxon>
        <taxon>Roseivivax</taxon>
    </lineage>
</organism>
<protein>
    <submittedName>
        <fullName evidence="11">Chemotaxis protein</fullName>
    </submittedName>
</protein>
<dbReference type="PANTHER" id="PTHR43531">
    <property type="entry name" value="PROTEIN ICFG"/>
    <property type="match status" value="1"/>
</dbReference>
<evidence type="ECO:0000256" key="6">
    <source>
        <dbReference type="SAM" id="MobiDB-lite"/>
    </source>
</evidence>
<dbReference type="AlphaFoldDB" id="X7FD03"/>
<dbReference type="CDD" id="cd11386">
    <property type="entry name" value="MCP_signal"/>
    <property type="match status" value="1"/>
</dbReference>
<dbReference type="Pfam" id="PF00672">
    <property type="entry name" value="HAMP"/>
    <property type="match status" value="1"/>
</dbReference>
<dbReference type="SMART" id="SM00283">
    <property type="entry name" value="MA"/>
    <property type="match status" value="1"/>
</dbReference>
<dbReference type="SUPFAM" id="SSF58104">
    <property type="entry name" value="Methyl-accepting chemotaxis protein (MCP) signaling domain"/>
    <property type="match status" value="1"/>
</dbReference>